<comment type="caution">
    <text evidence="9">The sequence shown here is derived from an EMBL/GenBank/DDBJ whole genome shotgun (WGS) entry which is preliminary data.</text>
</comment>
<keyword evidence="4" id="KW-1003">Cell membrane</keyword>
<dbReference type="EMBL" id="AEUZ02000001">
    <property type="protein sequence ID" value="EHJ56520.1"/>
    <property type="molecule type" value="Genomic_DNA"/>
</dbReference>
<evidence type="ECO:0000256" key="7">
    <source>
        <dbReference type="ARBA" id="ARBA00023136"/>
    </source>
</evidence>
<feature type="transmembrane region" description="Helical" evidence="8">
    <location>
        <begin position="23"/>
        <end position="44"/>
    </location>
</feature>
<dbReference type="PANTHER" id="PTHR21716:SF53">
    <property type="entry name" value="PERMEASE PERM-RELATED"/>
    <property type="match status" value="1"/>
</dbReference>
<evidence type="ECO:0000256" key="1">
    <source>
        <dbReference type="ARBA" id="ARBA00004651"/>
    </source>
</evidence>
<comment type="subcellular location">
    <subcellularLocation>
        <location evidence="1">Cell membrane</location>
        <topology evidence="1">Multi-pass membrane protein</topology>
    </subcellularLocation>
</comment>
<keyword evidence="10" id="KW-1185">Reference proteome</keyword>
<evidence type="ECO:0000313" key="9">
    <source>
        <dbReference type="EMBL" id="EHJ56520.1"/>
    </source>
</evidence>
<protein>
    <submittedName>
        <fullName evidence="9">Membrane protein</fullName>
    </submittedName>
</protein>
<comment type="similarity">
    <text evidence="2">Belongs to the autoinducer-2 exporter (AI-2E) (TC 2.A.86) family.</text>
</comment>
<dbReference type="STRING" id="764291.STRUR_1403"/>
<dbReference type="RefSeq" id="WP_006739275.1">
    <property type="nucleotide sequence ID" value="NZ_AEUZ02000001.1"/>
</dbReference>
<dbReference type="PANTHER" id="PTHR21716">
    <property type="entry name" value="TRANSMEMBRANE PROTEIN"/>
    <property type="match status" value="1"/>
</dbReference>
<dbReference type="GO" id="GO:0005886">
    <property type="term" value="C:plasma membrane"/>
    <property type="evidence" value="ECO:0007669"/>
    <property type="project" value="UniProtKB-SubCell"/>
</dbReference>
<dbReference type="Pfam" id="PF01594">
    <property type="entry name" value="AI-2E_transport"/>
    <property type="match status" value="1"/>
</dbReference>
<keyword evidence="6 8" id="KW-1133">Transmembrane helix</keyword>
<dbReference type="AlphaFoldDB" id="G5KH09"/>
<evidence type="ECO:0000256" key="5">
    <source>
        <dbReference type="ARBA" id="ARBA00022692"/>
    </source>
</evidence>
<keyword evidence="3" id="KW-0813">Transport</keyword>
<organism evidence="9 10">
    <name type="scientific">Streptococcus urinalis 2285-97</name>
    <dbReference type="NCBI Taxonomy" id="764291"/>
    <lineage>
        <taxon>Bacteria</taxon>
        <taxon>Bacillati</taxon>
        <taxon>Bacillota</taxon>
        <taxon>Bacilli</taxon>
        <taxon>Lactobacillales</taxon>
        <taxon>Streptococcaceae</taxon>
        <taxon>Streptococcus</taxon>
    </lineage>
</organism>
<evidence type="ECO:0000256" key="2">
    <source>
        <dbReference type="ARBA" id="ARBA00009773"/>
    </source>
</evidence>
<reference evidence="9 10" key="1">
    <citation type="journal article" date="2014" name="Int. J. Syst. Evol. Microbiol.">
        <title>Phylogenomics and the dynamic genome evolution of the genus Streptococcus.</title>
        <authorList>
            <consortium name="The Broad Institute Genome Sequencing Platform"/>
            <person name="Richards V.P."/>
            <person name="Palmer S.R."/>
            <person name="Pavinski Bitar P.D."/>
            <person name="Qin X."/>
            <person name="Weinstock G.M."/>
            <person name="Highlander S.K."/>
            <person name="Town C.D."/>
            <person name="Burne R.A."/>
            <person name="Stanhope M.J."/>
        </authorList>
    </citation>
    <scope>NUCLEOTIDE SEQUENCE [LARGE SCALE GENOMIC DNA]</scope>
    <source>
        <strain evidence="9 10">2285-97</strain>
    </source>
</reference>
<feature type="transmembrane region" description="Helical" evidence="8">
    <location>
        <begin position="90"/>
        <end position="111"/>
    </location>
</feature>
<feature type="transmembrane region" description="Helical" evidence="8">
    <location>
        <begin position="50"/>
        <end position="70"/>
    </location>
</feature>
<dbReference type="GO" id="GO:0055085">
    <property type="term" value="P:transmembrane transport"/>
    <property type="evidence" value="ECO:0007669"/>
    <property type="project" value="TreeGrafter"/>
</dbReference>
<dbReference type="Proteomes" id="UP000005388">
    <property type="component" value="Unassembled WGS sequence"/>
</dbReference>
<keyword evidence="5 8" id="KW-0812">Transmembrane</keyword>
<feature type="transmembrane region" description="Helical" evidence="8">
    <location>
        <begin position="334"/>
        <end position="358"/>
    </location>
</feature>
<proteinExistence type="inferred from homology"/>
<evidence type="ECO:0000313" key="10">
    <source>
        <dbReference type="Proteomes" id="UP000005388"/>
    </source>
</evidence>
<feature type="transmembrane region" description="Helical" evidence="8">
    <location>
        <begin position="241"/>
        <end position="264"/>
    </location>
</feature>
<dbReference type="InterPro" id="IPR002549">
    <property type="entry name" value="AI-2E-like"/>
</dbReference>
<evidence type="ECO:0000256" key="8">
    <source>
        <dbReference type="SAM" id="Phobius"/>
    </source>
</evidence>
<sequence>MTDKEKTSFKDTLFYKWILNNQAVVSIIITLFVFLTIFVFMKIAFLFKPILTFLEIIMLPLVISTILYYLTKPLIDFIESRGVKRTLSILIVFAIIVLFLIWAISGVFPTIQNQLTTFVKNLPDYVEKVNTKTAAFLKDNGLVNYKSEVQSMINNISAKAISYAESFSKNAITWAGDFAGAIARVTIAIIISPFILFYFLRDSGRMKDGLVAVLPTKWRQPIARVLGDINKQLSGYVQGQVTVAVLVGIMFSIMFSIVGLRYAVTFGVIAGVLNMVPYLGSFLAMVPVVIMGIVQGPLMLVKVLLIFMIEQTIEGRFVTPLVLGNKLKIHPITIMFLLLVAGSMFGVWGVFLAIPIYASIKVIAKEVFDWYKKVSGLYPEEKIIIVKKKEKKKEVKLDVK</sequence>
<name>G5KH09_9STRE</name>
<gene>
    <name evidence="9" type="ORF">STRUR_1403</name>
</gene>
<accession>G5KH09</accession>
<feature type="transmembrane region" description="Helical" evidence="8">
    <location>
        <begin position="178"/>
        <end position="200"/>
    </location>
</feature>
<evidence type="ECO:0000256" key="4">
    <source>
        <dbReference type="ARBA" id="ARBA00022475"/>
    </source>
</evidence>
<evidence type="ECO:0000256" key="6">
    <source>
        <dbReference type="ARBA" id="ARBA00022989"/>
    </source>
</evidence>
<keyword evidence="7 8" id="KW-0472">Membrane</keyword>
<dbReference type="eggNOG" id="COG0628">
    <property type="taxonomic scope" value="Bacteria"/>
</dbReference>
<feature type="transmembrane region" description="Helical" evidence="8">
    <location>
        <begin position="284"/>
        <end position="307"/>
    </location>
</feature>
<evidence type="ECO:0000256" key="3">
    <source>
        <dbReference type="ARBA" id="ARBA00022448"/>
    </source>
</evidence>